<evidence type="ECO:0000313" key="2">
    <source>
        <dbReference type="Proteomes" id="UP001057402"/>
    </source>
</evidence>
<dbReference type="Proteomes" id="UP001057402">
    <property type="component" value="Chromosome 6"/>
</dbReference>
<keyword evidence="2" id="KW-1185">Reference proteome</keyword>
<organism evidence="1 2">
    <name type="scientific">Melastoma candidum</name>
    <dbReference type="NCBI Taxonomy" id="119954"/>
    <lineage>
        <taxon>Eukaryota</taxon>
        <taxon>Viridiplantae</taxon>
        <taxon>Streptophyta</taxon>
        <taxon>Embryophyta</taxon>
        <taxon>Tracheophyta</taxon>
        <taxon>Spermatophyta</taxon>
        <taxon>Magnoliopsida</taxon>
        <taxon>eudicotyledons</taxon>
        <taxon>Gunneridae</taxon>
        <taxon>Pentapetalae</taxon>
        <taxon>rosids</taxon>
        <taxon>malvids</taxon>
        <taxon>Myrtales</taxon>
        <taxon>Melastomataceae</taxon>
        <taxon>Melastomatoideae</taxon>
        <taxon>Melastomateae</taxon>
        <taxon>Melastoma</taxon>
    </lineage>
</organism>
<protein>
    <submittedName>
        <fullName evidence="1">Uncharacterized protein</fullName>
    </submittedName>
</protein>
<accession>A0ACB9QC50</accession>
<sequence>MSKGDVKRVEEDANPVAELSHAGTIDPLKLSDAGDEKMENNEMRDVQNTLGDMSKDEDDCTTSHDVRETENAYVKTKKKNKRKRQLMKEVDQADKRGICYLSRIPPRMDHVKLRHILSQYGEIQRIYLAPEDPATHTKRKKAGGFRGEAFSEGWVEFAKRSVAKRVADMLNGEQIGGKKRSAFYYDIWNIKYLKKFRWDDLTEEIAYKKAVREQKLALELSAAKRERDFYLSRVDKSRALASIEERLKKKQKLDELADDRQSKVIRQFPQKRPIPEATSQEKPRLSKEILAGVFGGC</sequence>
<proteinExistence type="predicted"/>
<reference evidence="2" key="1">
    <citation type="journal article" date="2023" name="Front. Plant Sci.">
        <title>Chromosomal-level genome assembly of Melastoma candidum provides insights into trichome evolution.</title>
        <authorList>
            <person name="Zhong Y."/>
            <person name="Wu W."/>
            <person name="Sun C."/>
            <person name="Zou P."/>
            <person name="Liu Y."/>
            <person name="Dai S."/>
            <person name="Zhou R."/>
        </authorList>
    </citation>
    <scope>NUCLEOTIDE SEQUENCE [LARGE SCALE GENOMIC DNA]</scope>
</reference>
<dbReference type="EMBL" id="CM042885">
    <property type="protein sequence ID" value="KAI4364198.1"/>
    <property type="molecule type" value="Genomic_DNA"/>
</dbReference>
<evidence type="ECO:0000313" key="1">
    <source>
        <dbReference type="EMBL" id="KAI4364198.1"/>
    </source>
</evidence>
<gene>
    <name evidence="1" type="ORF">MLD38_020325</name>
</gene>
<comment type="caution">
    <text evidence="1">The sequence shown here is derived from an EMBL/GenBank/DDBJ whole genome shotgun (WGS) entry which is preliminary data.</text>
</comment>
<name>A0ACB9QC50_9MYRT</name>